<evidence type="ECO:0000256" key="1">
    <source>
        <dbReference type="ARBA" id="ARBA00023002"/>
    </source>
</evidence>
<evidence type="ECO:0000259" key="3">
    <source>
        <dbReference type="Pfam" id="PF21074"/>
    </source>
</evidence>
<feature type="domain" description="NAD-glutamate dehydrogenase ACT3" evidence="6">
    <location>
        <begin position="509"/>
        <end position="566"/>
    </location>
</feature>
<evidence type="ECO:0000313" key="8">
    <source>
        <dbReference type="Proteomes" id="UP001139486"/>
    </source>
</evidence>
<dbReference type="InterPro" id="IPR049064">
    <property type="entry name" value="NAD_Glu_DH_ACT3"/>
</dbReference>
<dbReference type="InterPro" id="IPR048381">
    <property type="entry name" value="GDH_C"/>
</dbReference>
<feature type="domain" description="NAD-glutamate dehydrogenase N-terminal ACT1" evidence="4">
    <location>
        <begin position="15"/>
        <end position="142"/>
    </location>
</feature>
<gene>
    <name evidence="7" type="ORF">M9979_07265</name>
</gene>
<dbReference type="InterPro" id="IPR049059">
    <property type="entry name" value="NAD_Glu_DH_HM1"/>
</dbReference>
<dbReference type="InterPro" id="IPR028971">
    <property type="entry name" value="NAD-GDH_cat"/>
</dbReference>
<dbReference type="Gene3D" id="3.40.50.720">
    <property type="entry name" value="NAD(P)-binding Rossmann-like Domain"/>
    <property type="match status" value="1"/>
</dbReference>
<dbReference type="SUPFAM" id="SSF53223">
    <property type="entry name" value="Aminoacid dehydrogenase-like, N-terminal domain"/>
    <property type="match status" value="1"/>
</dbReference>
<dbReference type="Pfam" id="PF21075">
    <property type="entry name" value="GDH_ACT1"/>
    <property type="match status" value="1"/>
</dbReference>
<keyword evidence="1" id="KW-0560">Oxidoreductase</keyword>
<dbReference type="GO" id="GO:0006538">
    <property type="term" value="P:L-glutamate catabolic process"/>
    <property type="evidence" value="ECO:0007669"/>
    <property type="project" value="InterPro"/>
</dbReference>
<dbReference type="Pfam" id="PF21073">
    <property type="entry name" value="GDH_HM1"/>
    <property type="match status" value="1"/>
</dbReference>
<accession>A0A9X2KQ85</accession>
<dbReference type="InterPro" id="IPR049062">
    <property type="entry name" value="NAD_Glu_DH_ACT2"/>
</dbReference>
<dbReference type="PANTHER" id="PTHR43403:SF1">
    <property type="entry name" value="NAD-SPECIFIC GLUTAMATE DEHYDROGENASE"/>
    <property type="match status" value="1"/>
</dbReference>
<evidence type="ECO:0000259" key="5">
    <source>
        <dbReference type="Pfam" id="PF21076"/>
    </source>
</evidence>
<dbReference type="Pfam" id="PF05088">
    <property type="entry name" value="Bac_GDH_CD"/>
    <property type="match status" value="1"/>
</dbReference>
<evidence type="ECO:0000259" key="2">
    <source>
        <dbReference type="Pfam" id="PF05088"/>
    </source>
</evidence>
<sequence length="1534" mass="164507">MADHHENMAEALAARLTKGALPGELTGFGDAERTAAAAFVAQTAAKREPGKPGIALEPIASDDVRRRMRLAIVNDDMPFLVDSIAAAIGEQDLDIDRVIHPVVRVSRDGEGRLIDIGGAGAPESMIYIELERADARDRRGLIDELTAVLADVRAAVTDWPALQRAMARDEAALPQGEGAALLQWFLDGQFTLLGHQIWRRDGSAGEALGLARNPHETPVLAEASRALAIRWFEDGGEAPLLLKSSLISTVHRAVPLDLAIVPIIEAGEITGLSIHAGLWTSAALSVRPRDVPVLRARLSALEAKFGFDPRGHTGKALTHALTALPHDLVIAFPPAALEEVVLTAMSLADRPRPALVLVKSALGRHLFAFAWLPRDDLTTARRVQIAQMLTEASNGSVLNWSISLDDGVVALLRYTIDLRGDGRMPETEPLAERLRRMVRGWVSDVEAALAEQVPAARAARLALRWANAFPPNYRNVSSAGEAAADILRIATLDDAGARSVRIFPVVPGEERQLKIYKLHGALALSDAVPVLENFGFRVIGELPTRLRDDADTFVHDFVVETDAGGDGHDAAVLEGAIAATLEGAAENDAFNRLIVDVGLSPRSVVLLRAWFRYLRQAGLPYGLTTVVDALRRAPKLTKALIARFKAAHDPARPGDVHACDEAIERGLDAVSAIDDDRILRAYRNLIAACLRTNAFAPAAAEALAFKLDSHLIPGLPAPVPWREVWVYSPRIEGIHLRAGPVARGGLRWSDRRDDFRTEILGLMKAQRVKNAVIVPTGAKGGFYPKQLPSPAVDRDAWLAEGTESYRIFIRSLLSITDNIVDGKVVHPTGVAVLDGEDPYFVVAADKGTATFSDVANALALERDFWLGDAFASGGSVGYDHKAMGITAKGAWVSVQRHFAERGLDVQTQPITVVGCGDMSGDVFGNGMLLSKTLKIVAAFDHRHIFIDPSPDPAASWDERARMFALPRSSWADYDAGLISEGGGVFARSEKVIKLSPQAQAALGITATQMDPASLISAILKAPADLLWFGGIGTYVKAAAENNVAVGDPANDRLRVDAEDLRVIAIGEGANLGVTQAARIAFSGRGGRINTDFIDNSAGVDCSDNEVNIKIALNREMNEGRLGFEERNALLASMTDDVAHLVLEDNRLQTLALSIAEADGASAIPSYVRVIEIFETAGRLDRAVEGLAGNEDLLRRGQEGHGLTRPELAVLLATAKLALQDGIEHAPLAMAPELAPDLHAAFPAAMQRDYAKAIDEHRLRGQIVATKLANRIVNRLGVLFPFELAEEEGAAVADIAGMFVVAERLFGLDALWQAIERAPIAEGARIALFNEVAVATRSHIADLLRASAPGTLPGAVIDRLGKGIAQLERQTASLLLEEASAQSARIAAELEAAGAPADLARQVVRLFDLDGAVGLAALGERLGLDEIELTRAFTHLGQVLGLDWAQAAAGRIVSGDPWERLLLAGLARDFQQQRLEFLARNGARDPRGAVNDWLTANAARIGQFKAVIDRARHAAQPNAAMLAQIAGQARVLLGR</sequence>
<dbReference type="EMBL" id="JAMLDY010000007">
    <property type="protein sequence ID" value="MCP3734667.1"/>
    <property type="molecule type" value="Genomic_DNA"/>
</dbReference>
<evidence type="ECO:0000259" key="6">
    <source>
        <dbReference type="Pfam" id="PF21077"/>
    </source>
</evidence>
<dbReference type="InterPro" id="IPR024727">
    <property type="entry name" value="NAD_Glu_DH_N_ACT1"/>
</dbReference>
<dbReference type="Pfam" id="PF21074">
    <property type="entry name" value="GDH_C"/>
    <property type="match status" value="1"/>
</dbReference>
<feature type="domain" description="NAD-specific glutamate dehydrogenase C-terminal" evidence="3">
    <location>
        <begin position="1199"/>
        <end position="1522"/>
    </location>
</feature>
<evidence type="ECO:0000259" key="4">
    <source>
        <dbReference type="Pfam" id="PF21075"/>
    </source>
</evidence>
<dbReference type="InterPro" id="IPR007780">
    <property type="entry name" value="NAD_Glu_DH_bac"/>
</dbReference>
<dbReference type="Pfam" id="PF21077">
    <property type="entry name" value="GDH_ACT3"/>
    <property type="match status" value="1"/>
</dbReference>
<dbReference type="InterPro" id="IPR036291">
    <property type="entry name" value="NAD(P)-bd_dom_sf"/>
</dbReference>
<feature type="domain" description="NAD-glutamate dehydrogenase ACT2" evidence="5">
    <location>
        <begin position="357"/>
        <end position="441"/>
    </location>
</feature>
<dbReference type="SUPFAM" id="SSF51735">
    <property type="entry name" value="NAD(P)-binding Rossmann-fold domains"/>
    <property type="match status" value="1"/>
</dbReference>
<dbReference type="PIRSF" id="PIRSF036761">
    <property type="entry name" value="GDH_Mll4104"/>
    <property type="match status" value="1"/>
</dbReference>
<dbReference type="InterPro" id="IPR046346">
    <property type="entry name" value="Aminoacid_DH-like_N_sf"/>
</dbReference>
<dbReference type="Pfam" id="PF21079">
    <property type="entry name" value="GDH_HM2"/>
    <property type="match status" value="1"/>
</dbReference>
<dbReference type="Proteomes" id="UP001139486">
    <property type="component" value="Unassembled WGS sequence"/>
</dbReference>
<dbReference type="RefSeq" id="WP_254288669.1">
    <property type="nucleotide sequence ID" value="NZ_JAMLDY010000007.1"/>
</dbReference>
<dbReference type="Pfam" id="PF21076">
    <property type="entry name" value="GDH_ACT2"/>
    <property type="match status" value="1"/>
</dbReference>
<evidence type="ECO:0000313" key="7">
    <source>
        <dbReference type="EMBL" id="MCP3734667.1"/>
    </source>
</evidence>
<dbReference type="InterPro" id="IPR049058">
    <property type="entry name" value="NAD_Glu_DH_HM2"/>
</dbReference>
<organism evidence="7 8">
    <name type="scientific">Sphingomonas liriopis</name>
    <dbReference type="NCBI Taxonomy" id="2949094"/>
    <lineage>
        <taxon>Bacteria</taxon>
        <taxon>Pseudomonadati</taxon>
        <taxon>Pseudomonadota</taxon>
        <taxon>Alphaproteobacteria</taxon>
        <taxon>Sphingomonadales</taxon>
        <taxon>Sphingomonadaceae</taxon>
        <taxon>Sphingomonas</taxon>
    </lineage>
</organism>
<dbReference type="Pfam" id="PF21078">
    <property type="entry name" value="GDH_HM3"/>
    <property type="match status" value="1"/>
</dbReference>
<name>A0A9X2KQ85_9SPHN</name>
<dbReference type="GO" id="GO:0004069">
    <property type="term" value="F:L-aspartate:2-oxoglutarate aminotransferase activity"/>
    <property type="evidence" value="ECO:0007669"/>
    <property type="project" value="InterPro"/>
</dbReference>
<comment type="caution">
    <text evidence="7">The sequence shown here is derived from an EMBL/GenBank/DDBJ whole genome shotgun (WGS) entry which is preliminary data.</text>
</comment>
<proteinExistence type="predicted"/>
<reference evidence="7" key="1">
    <citation type="submission" date="2022-05" db="EMBL/GenBank/DDBJ databases">
        <title>Sphingomonas sp. strain RP10 Genome sequencing and assembly.</title>
        <authorList>
            <person name="Kim I."/>
        </authorList>
    </citation>
    <scope>NUCLEOTIDE SEQUENCE</scope>
    <source>
        <strain evidence="7">RP10</strain>
    </source>
</reference>
<keyword evidence="8" id="KW-1185">Reference proteome</keyword>
<protein>
    <submittedName>
        <fullName evidence="7">NAD-glutamate dehydrogenase</fullName>
    </submittedName>
</protein>
<feature type="domain" description="NAD-glutamate dehydrogenase catalytic" evidence="2">
    <location>
        <begin position="663"/>
        <end position="1154"/>
    </location>
</feature>
<dbReference type="PANTHER" id="PTHR43403">
    <property type="entry name" value="NAD-SPECIFIC GLUTAMATE DEHYDROGENASE"/>
    <property type="match status" value="1"/>
</dbReference>
<dbReference type="InterPro" id="IPR049056">
    <property type="entry name" value="NAD_Glu_DH_HM3"/>
</dbReference>
<dbReference type="GO" id="GO:0004352">
    <property type="term" value="F:glutamate dehydrogenase (NAD+) activity"/>
    <property type="evidence" value="ECO:0007669"/>
    <property type="project" value="InterPro"/>
</dbReference>